<dbReference type="AlphaFoldDB" id="A0A7M1W5H9"/>
<feature type="transmembrane region" description="Helical" evidence="1">
    <location>
        <begin position="300"/>
        <end position="321"/>
    </location>
</feature>
<feature type="transmembrane region" description="Helical" evidence="1">
    <location>
        <begin position="160"/>
        <end position="177"/>
    </location>
</feature>
<accession>A0A7M1W5H9</accession>
<feature type="transmembrane region" description="Helical" evidence="1">
    <location>
        <begin position="130"/>
        <end position="154"/>
    </location>
</feature>
<feature type="transmembrane region" description="Helical" evidence="1">
    <location>
        <begin position="75"/>
        <end position="95"/>
    </location>
</feature>
<evidence type="ECO:0000313" key="2">
    <source>
        <dbReference type="EMBL" id="QOS22240.1"/>
    </source>
</evidence>
<evidence type="ECO:0008006" key="3">
    <source>
        <dbReference type="Google" id="ProtNLM"/>
    </source>
</evidence>
<feature type="transmembrane region" description="Helical" evidence="1">
    <location>
        <begin position="328"/>
        <end position="348"/>
    </location>
</feature>
<dbReference type="EMBL" id="MT898209">
    <property type="protein sequence ID" value="QOS22240.1"/>
    <property type="molecule type" value="Genomic_DNA"/>
</dbReference>
<name>A0A7M1W5H9_VIBPH</name>
<reference evidence="2" key="1">
    <citation type="submission" date="2020-08" db="EMBL/GenBank/DDBJ databases">
        <title>Genetic structure, function and evolution of capsule biosynthesis loci in Vibrio parahaemolyticus.</title>
        <authorList>
            <person name="Li L."/>
            <person name="Bian S."/>
        </authorList>
    </citation>
    <scope>NUCLEOTIDE SEQUENCE</scope>
    <source>
        <strain evidence="2">VP446</strain>
    </source>
</reference>
<feature type="transmembrane region" description="Helical" evidence="1">
    <location>
        <begin position="259"/>
        <end position="280"/>
    </location>
</feature>
<dbReference type="RefSeq" id="WP_043043592.1">
    <property type="nucleotide sequence ID" value="NZ_JYJQ01000072.1"/>
</dbReference>
<feature type="transmembrane region" description="Helical" evidence="1">
    <location>
        <begin position="354"/>
        <end position="376"/>
    </location>
</feature>
<feature type="transmembrane region" description="Helical" evidence="1">
    <location>
        <begin position="7"/>
        <end position="27"/>
    </location>
</feature>
<gene>
    <name evidence="2" type="ORF">VP446_00011</name>
</gene>
<proteinExistence type="predicted"/>
<keyword evidence="1" id="KW-0472">Membrane</keyword>
<evidence type="ECO:0000256" key="1">
    <source>
        <dbReference type="SAM" id="Phobius"/>
    </source>
</evidence>
<feature type="transmembrane region" description="Helical" evidence="1">
    <location>
        <begin position="101"/>
        <end position="118"/>
    </location>
</feature>
<keyword evidence="1" id="KW-0812">Transmembrane</keyword>
<feature type="transmembrane region" description="Helical" evidence="1">
    <location>
        <begin position="229"/>
        <end position="247"/>
    </location>
</feature>
<keyword evidence="1" id="KW-1133">Transmembrane helix</keyword>
<feature type="transmembrane region" description="Helical" evidence="1">
    <location>
        <begin position="198"/>
        <end position="217"/>
    </location>
</feature>
<sequence>MIKSYVLAGLVPKFLSLVTFSFIISTLSSEEYVYFDFVMVTYSIIFPAISLCLADSAYHFAIKKGNIEVFKSISSFVNASHLASLFILLFLYAFHMIDVRFLYVLVLSYLYFRLYLTRNKFRVLGESRKFLAIELLPVILVFIACFAIGKASIVHSYAHFYIWAYVFCWIVVVLLFSELKKDFFCSFKLKRIYLEFSLPLVPNAMIVLILFNAFRYLDVNDNIQLLYSLNYRLVSFYIIASGILFMIMQDYYYKFSPSLFKYVIAGFFVSIIVTTSVFVFLELVKEYYLGDKSLLVDMEIYKLSVIAMIIYMLSSFCSIVINNEGKTYHNLISNFLGLIVCIISILVFGMNNKLVFALSMLTSFVSTFLYRVIYVFRLKG</sequence>
<protein>
    <recommendedName>
        <fullName evidence="3">Polysaccharide biosynthesis protein</fullName>
    </recommendedName>
</protein>
<feature type="transmembrane region" description="Helical" evidence="1">
    <location>
        <begin position="33"/>
        <end position="54"/>
    </location>
</feature>
<organism evidence="2">
    <name type="scientific">Vibrio parahaemolyticus</name>
    <dbReference type="NCBI Taxonomy" id="670"/>
    <lineage>
        <taxon>Bacteria</taxon>
        <taxon>Pseudomonadati</taxon>
        <taxon>Pseudomonadota</taxon>
        <taxon>Gammaproteobacteria</taxon>
        <taxon>Vibrionales</taxon>
        <taxon>Vibrionaceae</taxon>
        <taxon>Vibrio</taxon>
    </lineage>
</organism>